<dbReference type="AlphaFoldDB" id="A0A1Y5Y6P8"/>
<evidence type="ECO:0000313" key="6">
    <source>
        <dbReference type="Proteomes" id="UP000192674"/>
    </source>
</evidence>
<dbReference type="SMART" id="SM00342">
    <property type="entry name" value="HTH_ARAC"/>
    <property type="match status" value="1"/>
</dbReference>
<dbReference type="GO" id="GO:0043565">
    <property type="term" value="F:sequence-specific DNA binding"/>
    <property type="evidence" value="ECO:0007669"/>
    <property type="project" value="InterPro"/>
</dbReference>
<keyword evidence="2 5" id="KW-0238">DNA-binding</keyword>
<dbReference type="Gene3D" id="3.40.50.880">
    <property type="match status" value="1"/>
</dbReference>
<dbReference type="InterPro" id="IPR052158">
    <property type="entry name" value="INH-QAR"/>
</dbReference>
<dbReference type="InterPro" id="IPR009057">
    <property type="entry name" value="Homeodomain-like_sf"/>
</dbReference>
<evidence type="ECO:0000256" key="2">
    <source>
        <dbReference type="ARBA" id="ARBA00023125"/>
    </source>
</evidence>
<feature type="domain" description="HTH araC/xylS-type" evidence="4">
    <location>
        <begin position="208"/>
        <end position="306"/>
    </location>
</feature>
<dbReference type="OrthoDB" id="3660033at2"/>
<dbReference type="InterPro" id="IPR029062">
    <property type="entry name" value="Class_I_gatase-like"/>
</dbReference>
<keyword evidence="1" id="KW-0805">Transcription regulation</keyword>
<dbReference type="Pfam" id="PF12833">
    <property type="entry name" value="HTH_18"/>
    <property type="match status" value="1"/>
</dbReference>
<protein>
    <submittedName>
        <fullName evidence="5">Transcriptional regulator GlxA family, contains an amidase domain and an AraC-type DNA-binding HTH domain</fullName>
    </submittedName>
</protein>
<dbReference type="RefSeq" id="WP_084433031.1">
    <property type="nucleotide sequence ID" value="NZ_FWXV01000010.1"/>
</dbReference>
<dbReference type="Pfam" id="PF01965">
    <property type="entry name" value="DJ-1_PfpI"/>
    <property type="match status" value="1"/>
</dbReference>
<dbReference type="Proteomes" id="UP000192674">
    <property type="component" value="Unassembled WGS sequence"/>
</dbReference>
<dbReference type="InterPro" id="IPR018062">
    <property type="entry name" value="HTH_AraC-typ_CS"/>
</dbReference>
<reference evidence="5 6" key="1">
    <citation type="submission" date="2017-04" db="EMBL/GenBank/DDBJ databases">
        <authorList>
            <person name="Afonso C.L."/>
            <person name="Miller P.J."/>
            <person name="Scott M.A."/>
            <person name="Spackman E."/>
            <person name="Goraichik I."/>
            <person name="Dimitrov K.M."/>
            <person name="Suarez D.L."/>
            <person name="Swayne D.E."/>
        </authorList>
    </citation>
    <scope>NUCLEOTIDE SEQUENCE [LARGE SCALE GENOMIC DNA]</scope>
    <source>
        <strain evidence="5 6">DSM 43828</strain>
    </source>
</reference>
<dbReference type="GO" id="GO:0003700">
    <property type="term" value="F:DNA-binding transcription factor activity"/>
    <property type="evidence" value="ECO:0007669"/>
    <property type="project" value="InterPro"/>
</dbReference>
<keyword evidence="3" id="KW-0804">Transcription</keyword>
<organism evidence="5 6">
    <name type="scientific">Kibdelosporangium aridum</name>
    <dbReference type="NCBI Taxonomy" id="2030"/>
    <lineage>
        <taxon>Bacteria</taxon>
        <taxon>Bacillati</taxon>
        <taxon>Actinomycetota</taxon>
        <taxon>Actinomycetes</taxon>
        <taxon>Pseudonocardiales</taxon>
        <taxon>Pseudonocardiaceae</taxon>
        <taxon>Kibdelosporangium</taxon>
    </lineage>
</organism>
<name>A0A1Y5Y6P8_KIBAR</name>
<gene>
    <name evidence="5" type="ORF">SAMN05661093_08630</name>
</gene>
<dbReference type="InterPro" id="IPR018060">
    <property type="entry name" value="HTH_AraC"/>
</dbReference>
<dbReference type="PROSITE" id="PS00041">
    <property type="entry name" value="HTH_ARAC_FAMILY_1"/>
    <property type="match status" value="1"/>
</dbReference>
<evidence type="ECO:0000259" key="4">
    <source>
        <dbReference type="PROSITE" id="PS01124"/>
    </source>
</evidence>
<sequence>MHVVAVLALDGVVAFELTIPCLVFSSTPGYEVRVCAERSVTATSHGQESFRVSSRYTLKDAVDADTLIVPGIEPGTSPSPKVLKLLRDAAARGTRIASVCTGAFVLAYAGLLDGRKATTHWIVADDLAKTFPQVTVDPSVLFIDEGQILTSAGVAAGLDLCLHMVRLDHGAAVAANTARVIVMPPQRTGGQAQFIEHPEPDVDTNDLTPVLQWMQDNLDLPLTIADIAAKATMSTRHLSRRFRAQTGTTPLQWLLDRRLQRARELLETTGLPVERIAQTCGFGSPETLRHHFAKHVGTTPRDYRAAFQASGEMISRSAGTTALESVNR</sequence>
<dbReference type="SUPFAM" id="SSF52317">
    <property type="entry name" value="Class I glutamine amidotransferase-like"/>
    <property type="match status" value="1"/>
</dbReference>
<dbReference type="PROSITE" id="PS01124">
    <property type="entry name" value="HTH_ARAC_FAMILY_2"/>
    <property type="match status" value="1"/>
</dbReference>
<dbReference type="Gene3D" id="1.10.10.60">
    <property type="entry name" value="Homeodomain-like"/>
    <property type="match status" value="2"/>
</dbReference>
<dbReference type="PANTHER" id="PTHR43130:SF3">
    <property type="entry name" value="HTH-TYPE TRANSCRIPTIONAL REGULATOR RV1931C"/>
    <property type="match status" value="1"/>
</dbReference>
<evidence type="ECO:0000256" key="1">
    <source>
        <dbReference type="ARBA" id="ARBA00023015"/>
    </source>
</evidence>
<dbReference type="PANTHER" id="PTHR43130">
    <property type="entry name" value="ARAC-FAMILY TRANSCRIPTIONAL REGULATOR"/>
    <property type="match status" value="1"/>
</dbReference>
<evidence type="ECO:0000256" key="3">
    <source>
        <dbReference type="ARBA" id="ARBA00023163"/>
    </source>
</evidence>
<evidence type="ECO:0000313" key="5">
    <source>
        <dbReference type="EMBL" id="SMD24535.1"/>
    </source>
</evidence>
<dbReference type="CDD" id="cd03137">
    <property type="entry name" value="GATase1_AraC_1"/>
    <property type="match status" value="1"/>
</dbReference>
<proteinExistence type="predicted"/>
<dbReference type="InterPro" id="IPR002818">
    <property type="entry name" value="DJ-1/PfpI"/>
</dbReference>
<dbReference type="EMBL" id="FWXV01000010">
    <property type="protein sequence ID" value="SMD24535.1"/>
    <property type="molecule type" value="Genomic_DNA"/>
</dbReference>
<keyword evidence="6" id="KW-1185">Reference proteome</keyword>
<dbReference type="SUPFAM" id="SSF46689">
    <property type="entry name" value="Homeodomain-like"/>
    <property type="match status" value="2"/>
</dbReference>
<accession>A0A1Y5Y6P8</accession>